<organism evidence="4 5">
    <name type="scientific">Marinobacter mobilis</name>
    <dbReference type="NCBI Taxonomy" id="488533"/>
    <lineage>
        <taxon>Bacteria</taxon>
        <taxon>Pseudomonadati</taxon>
        <taxon>Pseudomonadota</taxon>
        <taxon>Gammaproteobacteria</taxon>
        <taxon>Pseudomonadales</taxon>
        <taxon>Marinobacteraceae</taxon>
        <taxon>Marinobacter</taxon>
    </lineage>
</organism>
<feature type="region of interest" description="Disordered" evidence="2">
    <location>
        <begin position="250"/>
        <end position="282"/>
    </location>
</feature>
<dbReference type="SUPFAM" id="SSF48452">
    <property type="entry name" value="TPR-like"/>
    <property type="match status" value="1"/>
</dbReference>
<evidence type="ECO:0000313" key="5">
    <source>
        <dbReference type="Proteomes" id="UP000199675"/>
    </source>
</evidence>
<name>A0A1H2QK66_9GAMM</name>
<dbReference type="STRING" id="488533.SAMN04487960_101236"/>
<dbReference type="SMART" id="SM00028">
    <property type="entry name" value="TPR"/>
    <property type="match status" value="2"/>
</dbReference>
<dbReference type="Gene3D" id="1.25.40.10">
    <property type="entry name" value="Tetratricopeptide repeat domain"/>
    <property type="match status" value="1"/>
</dbReference>
<evidence type="ECO:0000313" key="4">
    <source>
        <dbReference type="EMBL" id="SDW06799.1"/>
    </source>
</evidence>
<dbReference type="PROSITE" id="PS50005">
    <property type="entry name" value="TPR"/>
    <property type="match status" value="1"/>
</dbReference>
<dbReference type="InterPro" id="IPR019734">
    <property type="entry name" value="TPR_rpt"/>
</dbReference>
<evidence type="ECO:0000256" key="2">
    <source>
        <dbReference type="SAM" id="MobiDB-lite"/>
    </source>
</evidence>
<feature type="compositionally biased region" description="Low complexity" evidence="2">
    <location>
        <begin position="45"/>
        <end position="55"/>
    </location>
</feature>
<keyword evidence="1" id="KW-0802">TPR repeat</keyword>
<proteinExistence type="predicted"/>
<feature type="chain" id="PRO_5011513014" evidence="3">
    <location>
        <begin position="29"/>
        <end position="282"/>
    </location>
</feature>
<reference evidence="4 5" key="1">
    <citation type="submission" date="2016-10" db="EMBL/GenBank/DDBJ databases">
        <authorList>
            <person name="de Groot N.N."/>
        </authorList>
    </citation>
    <scope>NUCLEOTIDE SEQUENCE [LARGE SCALE GENOMIC DNA]</scope>
    <source>
        <strain evidence="4 5">CGMCC 1.7059</strain>
    </source>
</reference>
<dbReference type="Pfam" id="PF13432">
    <property type="entry name" value="TPR_16"/>
    <property type="match status" value="1"/>
</dbReference>
<feature type="repeat" description="TPR" evidence="1">
    <location>
        <begin position="129"/>
        <end position="162"/>
    </location>
</feature>
<feature type="signal peptide" evidence="3">
    <location>
        <begin position="1"/>
        <end position="28"/>
    </location>
</feature>
<gene>
    <name evidence="4" type="ORF">SAMN04487960_101236</name>
</gene>
<keyword evidence="5" id="KW-1185">Reference proteome</keyword>
<keyword evidence="3" id="KW-0732">Signal</keyword>
<accession>A0A1H2QK66</accession>
<dbReference type="AlphaFoldDB" id="A0A1H2QK66"/>
<evidence type="ECO:0000256" key="3">
    <source>
        <dbReference type="SAM" id="SignalP"/>
    </source>
</evidence>
<protein>
    <submittedName>
        <fullName evidence="4">Flp pilus assembly protein TadD, contains TPR repeats</fullName>
    </submittedName>
</protein>
<sequence length="282" mass="30481">MVSVNPIRTAGMVAILLVSGCASLSNFAPGLGASSGRAELTEVGAPSGATAAPAPITEGGAPLPRQDYTRAGEKIAYQPQPNPYSGVQTPVPAEATAAFRAAQALLDAEQYRDARIAFRQMTRDYPTLSGPWVKLGEIADKREYPEKAEEAYRKAIEVNPDNINAYLALALHLRRKGSFAAAEQAYIDVLTLWKDCPPAHLNLAILYDLYLNRPELAQPHYEAYDFLTGGDNPEVENWLVEVRRRTGIETSFIDQPPELPEPTPATPVAAEQGVAPEPSDKG</sequence>
<dbReference type="Proteomes" id="UP000199675">
    <property type="component" value="Unassembled WGS sequence"/>
</dbReference>
<evidence type="ECO:0000256" key="1">
    <source>
        <dbReference type="PROSITE-ProRule" id="PRU00339"/>
    </source>
</evidence>
<feature type="region of interest" description="Disordered" evidence="2">
    <location>
        <begin position="45"/>
        <end position="65"/>
    </location>
</feature>
<dbReference type="EMBL" id="FNNE01000001">
    <property type="protein sequence ID" value="SDW06799.1"/>
    <property type="molecule type" value="Genomic_DNA"/>
</dbReference>
<dbReference type="InterPro" id="IPR011990">
    <property type="entry name" value="TPR-like_helical_dom_sf"/>
</dbReference>